<dbReference type="Pfam" id="PF12867">
    <property type="entry name" value="DinB_2"/>
    <property type="match status" value="1"/>
</dbReference>
<reference evidence="2 3" key="1">
    <citation type="submission" date="2020-08" db="EMBL/GenBank/DDBJ databases">
        <title>Functional genomics of gut bacteria from endangered species of beetles.</title>
        <authorList>
            <person name="Carlos-Shanley C."/>
        </authorList>
    </citation>
    <scope>NUCLEOTIDE SEQUENCE [LARGE SCALE GENOMIC DNA]</scope>
    <source>
        <strain evidence="2 3">S00136</strain>
    </source>
</reference>
<comment type="caution">
    <text evidence="2">The sequence shown here is derived from an EMBL/GenBank/DDBJ whole genome shotgun (WGS) entry which is preliminary data.</text>
</comment>
<protein>
    <recommendedName>
        <fullName evidence="1">DinB-like domain-containing protein</fullName>
    </recommendedName>
</protein>
<dbReference type="Proteomes" id="UP000589738">
    <property type="component" value="Unassembled WGS sequence"/>
</dbReference>
<dbReference type="AlphaFoldDB" id="A0A841MYH8"/>
<dbReference type="Gene3D" id="1.20.120.450">
    <property type="entry name" value="dinb family like domain"/>
    <property type="match status" value="1"/>
</dbReference>
<evidence type="ECO:0000313" key="2">
    <source>
        <dbReference type="EMBL" id="MBB6369604.1"/>
    </source>
</evidence>
<dbReference type="SUPFAM" id="SSF109854">
    <property type="entry name" value="DinB/YfiT-like putative metalloenzymes"/>
    <property type="match status" value="1"/>
</dbReference>
<feature type="domain" description="DinB-like" evidence="1">
    <location>
        <begin position="19"/>
        <end position="175"/>
    </location>
</feature>
<dbReference type="EMBL" id="JACHLC010000001">
    <property type="protein sequence ID" value="MBB6369604.1"/>
    <property type="molecule type" value="Genomic_DNA"/>
</dbReference>
<organism evidence="2 3">
    <name type="scientific">Chryseobacterium shigense</name>
    <dbReference type="NCBI Taxonomy" id="297244"/>
    <lineage>
        <taxon>Bacteria</taxon>
        <taxon>Pseudomonadati</taxon>
        <taxon>Bacteroidota</taxon>
        <taxon>Flavobacteriia</taxon>
        <taxon>Flavobacteriales</taxon>
        <taxon>Weeksellaceae</taxon>
        <taxon>Chryseobacterium group</taxon>
        <taxon>Chryseobacterium</taxon>
    </lineage>
</organism>
<dbReference type="InterPro" id="IPR024775">
    <property type="entry name" value="DinB-like"/>
</dbReference>
<evidence type="ECO:0000313" key="3">
    <source>
        <dbReference type="Proteomes" id="UP000589738"/>
    </source>
</evidence>
<name>A0A841MYH8_9FLAO</name>
<dbReference type="InterPro" id="IPR034660">
    <property type="entry name" value="DinB/YfiT-like"/>
</dbReference>
<gene>
    <name evidence="2" type="ORF">HNP36_000657</name>
</gene>
<dbReference type="RefSeq" id="WP_184160449.1">
    <property type="nucleotide sequence ID" value="NZ_JACHLC010000001.1"/>
</dbReference>
<proteinExistence type="predicted"/>
<sequence>MEISTSQLLNELKILTQEHMQYAESLLKQPDEKLNFRLSQDSWSILECLEHLNRYGNFYIPEISQRISAAKTSPVAVFKPGIIGNYFTESMRPKEKLNKMKAFKSMNPVNSRLNKNIVHEFIRQQEQMTELLGKAENVNVNTVKTNISITKLVKLKLGDTFRFVIYHNARHIRQAENIIVNI</sequence>
<accession>A0A841MYH8</accession>
<evidence type="ECO:0000259" key="1">
    <source>
        <dbReference type="Pfam" id="PF12867"/>
    </source>
</evidence>
<keyword evidence="3" id="KW-1185">Reference proteome</keyword>